<dbReference type="EMBL" id="JAANIT010001151">
    <property type="protein sequence ID" value="KAG1541918.1"/>
    <property type="molecule type" value="Genomic_DNA"/>
</dbReference>
<dbReference type="OMA" id="IEGWEWI"/>
<protein>
    <submittedName>
        <fullName evidence="2">Uncharacterized protein</fullName>
    </submittedName>
</protein>
<evidence type="ECO:0000313" key="2">
    <source>
        <dbReference type="EMBL" id="KAG1541918.1"/>
    </source>
</evidence>
<comment type="caution">
    <text evidence="2">The sequence shown here is derived from an EMBL/GenBank/DDBJ whole genome shotgun (WGS) entry which is preliminary data.</text>
</comment>
<organism evidence="2 3">
    <name type="scientific">Rhizopus oryzae</name>
    <name type="common">Mucormycosis agent</name>
    <name type="synonym">Rhizopus arrhizus var. delemar</name>
    <dbReference type="NCBI Taxonomy" id="64495"/>
    <lineage>
        <taxon>Eukaryota</taxon>
        <taxon>Fungi</taxon>
        <taxon>Fungi incertae sedis</taxon>
        <taxon>Mucoromycota</taxon>
        <taxon>Mucoromycotina</taxon>
        <taxon>Mucoromycetes</taxon>
        <taxon>Mucorales</taxon>
        <taxon>Mucorineae</taxon>
        <taxon>Rhizopodaceae</taxon>
        <taxon>Rhizopus</taxon>
    </lineage>
</organism>
<reference evidence="2" key="1">
    <citation type="journal article" date="2020" name="Microb. Genom.">
        <title>Genetic diversity of clinical and environmental Mucorales isolates obtained from an investigation of mucormycosis cases among solid organ transplant recipients.</title>
        <authorList>
            <person name="Nguyen M.H."/>
            <person name="Kaul D."/>
            <person name="Muto C."/>
            <person name="Cheng S.J."/>
            <person name="Richter R.A."/>
            <person name="Bruno V.M."/>
            <person name="Liu G."/>
            <person name="Beyhan S."/>
            <person name="Sundermann A.J."/>
            <person name="Mounaud S."/>
            <person name="Pasculle A.W."/>
            <person name="Nierman W.C."/>
            <person name="Driscoll E."/>
            <person name="Cumbie R."/>
            <person name="Clancy C.J."/>
            <person name="Dupont C.L."/>
        </authorList>
    </citation>
    <scope>NUCLEOTIDE SEQUENCE</scope>
    <source>
        <strain evidence="2">GL16</strain>
    </source>
</reference>
<dbReference type="AlphaFoldDB" id="A0A9P6Y8A3"/>
<dbReference type="OrthoDB" id="2268044at2759"/>
<keyword evidence="1" id="KW-0175">Coiled coil</keyword>
<proteinExistence type="predicted"/>
<evidence type="ECO:0000256" key="1">
    <source>
        <dbReference type="SAM" id="Coils"/>
    </source>
</evidence>
<name>A0A9P6Y8A3_RHIOR</name>
<dbReference type="Proteomes" id="UP000717996">
    <property type="component" value="Unassembled WGS sequence"/>
</dbReference>
<feature type="coiled-coil region" evidence="1">
    <location>
        <begin position="29"/>
        <end position="56"/>
    </location>
</feature>
<accession>A0A9P6Y8A3</accession>
<sequence length="109" mass="12674">MNLLQSLPGAWIDDDTKMEEKNLIKVNEIDVLKQTIEILRKEKERLEETNHIVKKSIEIVVEKRLLAEQAKSDRRLEDYIIISSQERGPTQEELLAAGLEGWEWISTVC</sequence>
<gene>
    <name evidence="2" type="ORF">G6F51_007599</name>
</gene>
<evidence type="ECO:0000313" key="3">
    <source>
        <dbReference type="Proteomes" id="UP000717996"/>
    </source>
</evidence>